<dbReference type="InterPro" id="IPR029058">
    <property type="entry name" value="AB_hydrolase_fold"/>
</dbReference>
<evidence type="ECO:0000313" key="2">
    <source>
        <dbReference type="Proteomes" id="UP000005580"/>
    </source>
</evidence>
<dbReference type="AlphaFoldDB" id="E7RM05"/>
<organism evidence="1 2">
    <name type="scientific">Hoylesella oralis ATCC 33269</name>
    <dbReference type="NCBI Taxonomy" id="873533"/>
    <lineage>
        <taxon>Bacteria</taxon>
        <taxon>Pseudomonadati</taxon>
        <taxon>Bacteroidota</taxon>
        <taxon>Bacteroidia</taxon>
        <taxon>Bacteroidales</taxon>
        <taxon>Prevotellaceae</taxon>
        <taxon>Hoylesella</taxon>
    </lineage>
</organism>
<dbReference type="Proteomes" id="UP000005580">
    <property type="component" value="Unassembled WGS sequence"/>
</dbReference>
<dbReference type="InterPro" id="IPR008886">
    <property type="entry name" value="UPF0227/Esterase_YqiA"/>
</dbReference>
<dbReference type="Gene3D" id="3.40.50.1000">
    <property type="entry name" value="HAD superfamily/HAD-like"/>
    <property type="match status" value="1"/>
</dbReference>
<protein>
    <recommendedName>
        <fullName evidence="3">Esterase</fullName>
    </recommendedName>
</protein>
<dbReference type="SUPFAM" id="SSF53474">
    <property type="entry name" value="alpha/beta-Hydrolases"/>
    <property type="match status" value="1"/>
</dbReference>
<gene>
    <name evidence="1" type="ORF">HMPREF0663_10155</name>
</gene>
<dbReference type="Gene3D" id="3.40.50.1820">
    <property type="entry name" value="alpha/beta hydrolase"/>
    <property type="match status" value="1"/>
</dbReference>
<dbReference type="RefSeq" id="WP_004368814.1">
    <property type="nucleotide sequence ID" value="NZ_GL833119.1"/>
</dbReference>
<dbReference type="EMBL" id="AEPE02000002">
    <property type="protein sequence ID" value="EFZ37786.1"/>
    <property type="molecule type" value="Genomic_DNA"/>
</dbReference>
<evidence type="ECO:0000313" key="1">
    <source>
        <dbReference type="EMBL" id="EFZ37786.1"/>
    </source>
</evidence>
<dbReference type="HOGENOM" id="CLU_839020_0_0_10"/>
<name>E7RM05_9BACT</name>
<dbReference type="eggNOG" id="COG3150">
    <property type="taxonomic scope" value="Bacteria"/>
</dbReference>
<sequence length="331" mass="38304">MENQYIKQYSDIMSGKTILYVHGFGSSAQSGTVKRIQDTLPQSKVVAYDLPLHPEEAMSLLRRVCSEQNPGLIIGTSMGGMYTEMLYGYDRIIVNPAFRMGETMHEHGMMGKQTYQNPRQDGIQEFIVTKALVKEYKEITEQCFAHVTAEERNRVYGLFGDQDQVVHTFDLFHEHYPNAIRFHGEHRLTDKSFFHSVMPVIRWIDDRQEGRERPIVYIHDNTLRDAYGKPKSSLNKAYEFLIEKYDVYIVVPAPTNNHPMIDAAQTWTENILGTPAYDRVIFCNQRRLLYGDYFIDAAPCKEFMGTTITFGSDDFKTWEDVIVFFERLGGQ</sequence>
<dbReference type="STRING" id="28134.SAMN05444288_0691"/>
<keyword evidence="2" id="KW-1185">Reference proteome</keyword>
<dbReference type="Pfam" id="PF05728">
    <property type="entry name" value="UPF0227"/>
    <property type="match status" value="1"/>
</dbReference>
<accession>E7RM05</accession>
<proteinExistence type="predicted"/>
<dbReference type="ESTHER" id="9bact-e7rm05">
    <property type="family name" value="abh_upf00227"/>
</dbReference>
<comment type="caution">
    <text evidence="1">The sequence shown here is derived from an EMBL/GenBank/DDBJ whole genome shotgun (WGS) entry which is preliminary data.</text>
</comment>
<reference evidence="1" key="1">
    <citation type="submission" date="2011-01" db="EMBL/GenBank/DDBJ databases">
        <authorList>
            <person name="Muzny D."/>
            <person name="Qin X."/>
            <person name="Buhay C."/>
            <person name="Dugan-Rocha S."/>
            <person name="Ding Y."/>
            <person name="Chen G."/>
            <person name="Hawes A."/>
            <person name="Holder M."/>
            <person name="Jhangiani S."/>
            <person name="Johnson A."/>
            <person name="Khan Z."/>
            <person name="Li Z."/>
            <person name="Liu W."/>
            <person name="Liu X."/>
            <person name="Perez L."/>
            <person name="Shen H."/>
            <person name="Wang Q."/>
            <person name="Watt J."/>
            <person name="Xi L."/>
            <person name="Xin Y."/>
            <person name="Zhou J."/>
            <person name="Deng J."/>
            <person name="Jiang H."/>
            <person name="Liu Y."/>
            <person name="Qu J."/>
            <person name="Song X.-Z."/>
            <person name="Zhang L."/>
            <person name="Villasana D."/>
            <person name="Johnson A."/>
            <person name="Liu J."/>
            <person name="Liyanage D."/>
            <person name="Lorensuhewa L."/>
            <person name="Robinson T."/>
            <person name="Song A."/>
            <person name="Song B.-B."/>
            <person name="Dinh H."/>
            <person name="Thornton R."/>
            <person name="Coyle M."/>
            <person name="Francisco L."/>
            <person name="Jackson L."/>
            <person name="Javaid M."/>
            <person name="Korchina V."/>
            <person name="Kovar C."/>
            <person name="Mata R."/>
            <person name="Mathew T."/>
            <person name="Ngo R."/>
            <person name="Nguyen L."/>
            <person name="Nguyen N."/>
            <person name="Okwuonu G."/>
            <person name="Ongeri F."/>
            <person name="Pham C."/>
            <person name="Simmons D."/>
            <person name="Wilczek-Boney K."/>
            <person name="Hale W."/>
            <person name="Jakkamsetti A."/>
            <person name="Pham P."/>
            <person name="Ruth R."/>
            <person name="San Lucas F."/>
            <person name="Warren J."/>
            <person name="Zhang J."/>
            <person name="Zhao Z."/>
            <person name="Zhou C."/>
            <person name="Zhu D."/>
            <person name="Lee S."/>
            <person name="Bess C."/>
            <person name="Blankenburg K."/>
            <person name="Forbes L."/>
            <person name="Fu Q."/>
            <person name="Gubbala S."/>
            <person name="Hirani K."/>
            <person name="Jayaseelan J.C."/>
            <person name="Lara F."/>
            <person name="Munidasa M."/>
            <person name="Palculict T."/>
            <person name="Patil S."/>
            <person name="Pu L.-L."/>
            <person name="Saada N."/>
            <person name="Tang L."/>
            <person name="Weissenberger G."/>
            <person name="Zhu Y."/>
            <person name="Hemphill L."/>
            <person name="Shang Y."/>
            <person name="Youmans B."/>
            <person name="Ayvaz T."/>
            <person name="Ross M."/>
            <person name="Santibanez J."/>
            <person name="Aqrawi P."/>
            <person name="Gross S."/>
            <person name="Joshi V."/>
            <person name="Fowler G."/>
            <person name="Nazareth L."/>
            <person name="Reid J."/>
            <person name="Worley K."/>
            <person name="Petrosino J."/>
            <person name="Highlander S."/>
            <person name="Gibbs R."/>
        </authorList>
    </citation>
    <scope>NUCLEOTIDE SEQUENCE [LARGE SCALE GENOMIC DNA]</scope>
    <source>
        <strain evidence="1">ATCC 33269</strain>
    </source>
</reference>
<dbReference type="PANTHER" id="PTHR35602:SF3">
    <property type="entry name" value="ESTERASE YQIA"/>
    <property type="match status" value="1"/>
</dbReference>
<evidence type="ECO:0008006" key="3">
    <source>
        <dbReference type="Google" id="ProtNLM"/>
    </source>
</evidence>
<dbReference type="InterPro" id="IPR023214">
    <property type="entry name" value="HAD_sf"/>
</dbReference>
<dbReference type="PANTHER" id="PTHR35602">
    <property type="entry name" value="ESTERASE YQIA-RELATED"/>
    <property type="match status" value="1"/>
</dbReference>
<dbReference type="eggNOG" id="COG4502">
    <property type="taxonomic scope" value="Bacteria"/>
</dbReference>